<evidence type="ECO:0000256" key="6">
    <source>
        <dbReference type="SAM" id="MobiDB-lite"/>
    </source>
</evidence>
<evidence type="ECO:0000256" key="5">
    <source>
        <dbReference type="ARBA" id="ARBA00023136"/>
    </source>
</evidence>
<dbReference type="Pfam" id="PF04103">
    <property type="entry name" value="CD20"/>
    <property type="match status" value="1"/>
</dbReference>
<dbReference type="AlphaFoldDB" id="A0A671W2Q2"/>
<evidence type="ECO:0000256" key="7">
    <source>
        <dbReference type="SAM" id="Phobius"/>
    </source>
</evidence>
<dbReference type="InterPro" id="IPR030417">
    <property type="entry name" value="MS4A"/>
</dbReference>
<proteinExistence type="inferred from homology"/>
<dbReference type="PANTHER" id="PTHR23320">
    <property type="entry name" value="MEMBRANE-SPANNING 4-DOMAINS SUBFAMILY A MS4A -RELATED"/>
    <property type="match status" value="1"/>
</dbReference>
<feature type="transmembrane region" description="Helical" evidence="7">
    <location>
        <begin position="53"/>
        <end position="74"/>
    </location>
</feature>
<sequence>MSLTMGKADGVTVITLTSDSESSCPPLCQILMRLCYSPVLCSVSQHLRRVQRFSLSVLGALHIMDGLLNVGIGVILSRGLFWLTDFFWLGPVFIFLGLMNILSEKYPSPCLVILNVTLNLFGVLFAIAAIVLYSIDIAVINLWWMCEEYYDYFSHDSTPSPHEDVMKEICMKSRTMALMLIRSIIAVLIVLSVLELCIAISSAVLGIKALRSRGKRGNESTDDPECYKPRKEKNAINPSV</sequence>
<name>A0A671W2Q2_SPAAU</name>
<feature type="region of interest" description="Disordered" evidence="6">
    <location>
        <begin position="214"/>
        <end position="240"/>
    </location>
</feature>
<evidence type="ECO:0000313" key="9">
    <source>
        <dbReference type="Proteomes" id="UP000472265"/>
    </source>
</evidence>
<feature type="transmembrane region" description="Helical" evidence="7">
    <location>
        <begin position="111"/>
        <end position="135"/>
    </location>
</feature>
<dbReference type="PANTHER" id="PTHR23320:SF125">
    <property type="entry name" value="TRANSMEMBRANE PROTEIN 176L.1-RELATED"/>
    <property type="match status" value="1"/>
</dbReference>
<evidence type="ECO:0000256" key="4">
    <source>
        <dbReference type="ARBA" id="ARBA00022989"/>
    </source>
</evidence>
<dbReference type="Ensembl" id="ENSSAUT00010034637.1">
    <property type="protein sequence ID" value="ENSSAUP00010032884.1"/>
    <property type="gene ID" value="ENSSAUG00010013942.1"/>
</dbReference>
<keyword evidence="3 7" id="KW-0812">Transmembrane</keyword>
<evidence type="ECO:0000313" key="8">
    <source>
        <dbReference type="Ensembl" id="ENSSAUP00010032884.1"/>
    </source>
</evidence>
<evidence type="ECO:0000256" key="1">
    <source>
        <dbReference type="ARBA" id="ARBA00004141"/>
    </source>
</evidence>
<keyword evidence="5 7" id="KW-0472">Membrane</keyword>
<dbReference type="InParanoid" id="A0A671W2Q2"/>
<comment type="subcellular location">
    <subcellularLocation>
        <location evidence="1">Membrane</location>
        <topology evidence="1">Multi-pass membrane protein</topology>
    </subcellularLocation>
</comment>
<keyword evidence="9" id="KW-1185">Reference proteome</keyword>
<reference evidence="8" key="2">
    <citation type="submission" date="2025-08" db="UniProtKB">
        <authorList>
            <consortium name="Ensembl"/>
        </authorList>
    </citation>
    <scope>IDENTIFICATION</scope>
</reference>
<dbReference type="InterPro" id="IPR007237">
    <property type="entry name" value="CD20-like"/>
</dbReference>
<evidence type="ECO:0000256" key="2">
    <source>
        <dbReference type="ARBA" id="ARBA00009565"/>
    </source>
</evidence>
<reference evidence="8" key="1">
    <citation type="submission" date="2021-04" db="EMBL/GenBank/DDBJ databases">
        <authorList>
            <consortium name="Wellcome Sanger Institute Data Sharing"/>
        </authorList>
    </citation>
    <scope>NUCLEOTIDE SEQUENCE [LARGE SCALE GENOMIC DNA]</scope>
</reference>
<feature type="compositionally biased region" description="Basic and acidic residues" evidence="6">
    <location>
        <begin position="225"/>
        <end position="234"/>
    </location>
</feature>
<comment type="similarity">
    <text evidence="2">Belongs to the MS4A family.</text>
</comment>
<feature type="transmembrane region" description="Helical" evidence="7">
    <location>
        <begin position="80"/>
        <end position="99"/>
    </location>
</feature>
<dbReference type="FunCoup" id="A0A671W2Q2">
    <property type="interactions" value="6"/>
</dbReference>
<accession>A0A671W2Q2</accession>
<dbReference type="GO" id="GO:0016020">
    <property type="term" value="C:membrane"/>
    <property type="evidence" value="ECO:0007669"/>
    <property type="project" value="UniProtKB-SubCell"/>
</dbReference>
<gene>
    <name evidence="8" type="primary">LOC115566867</name>
</gene>
<evidence type="ECO:0000256" key="3">
    <source>
        <dbReference type="ARBA" id="ARBA00022692"/>
    </source>
</evidence>
<protein>
    <submittedName>
        <fullName evidence="8">Transmembrane protein 176B-like</fullName>
    </submittedName>
</protein>
<keyword evidence="4 7" id="KW-1133">Transmembrane helix</keyword>
<feature type="transmembrane region" description="Helical" evidence="7">
    <location>
        <begin position="184"/>
        <end position="207"/>
    </location>
</feature>
<dbReference type="Proteomes" id="UP000472265">
    <property type="component" value="Chromosome 17"/>
</dbReference>
<organism evidence="8 9">
    <name type="scientific">Sparus aurata</name>
    <name type="common">Gilthead sea bream</name>
    <dbReference type="NCBI Taxonomy" id="8175"/>
    <lineage>
        <taxon>Eukaryota</taxon>
        <taxon>Metazoa</taxon>
        <taxon>Chordata</taxon>
        <taxon>Craniata</taxon>
        <taxon>Vertebrata</taxon>
        <taxon>Euteleostomi</taxon>
        <taxon>Actinopterygii</taxon>
        <taxon>Neopterygii</taxon>
        <taxon>Teleostei</taxon>
        <taxon>Neoteleostei</taxon>
        <taxon>Acanthomorphata</taxon>
        <taxon>Eupercaria</taxon>
        <taxon>Spariformes</taxon>
        <taxon>Sparidae</taxon>
        <taxon>Sparus</taxon>
    </lineage>
</organism>
<reference evidence="8" key="3">
    <citation type="submission" date="2025-09" db="UniProtKB">
        <authorList>
            <consortium name="Ensembl"/>
        </authorList>
    </citation>
    <scope>IDENTIFICATION</scope>
</reference>
<dbReference type="GeneTree" id="ENSGT00510000051675"/>